<name>A0A380KFP3_9STRE</name>
<dbReference type="Proteomes" id="UP000254924">
    <property type="component" value="Unassembled WGS sequence"/>
</dbReference>
<organism evidence="1 2">
    <name type="scientific">Streptococcus hyointestinalis</name>
    <dbReference type="NCBI Taxonomy" id="1337"/>
    <lineage>
        <taxon>Bacteria</taxon>
        <taxon>Bacillati</taxon>
        <taxon>Bacillota</taxon>
        <taxon>Bacilli</taxon>
        <taxon>Lactobacillales</taxon>
        <taxon>Streptococcaceae</taxon>
        <taxon>Streptococcus</taxon>
    </lineage>
</organism>
<dbReference type="OrthoDB" id="2229607at2"/>
<accession>A0A380KFP3</accession>
<gene>
    <name evidence="1" type="ORF">NCTC12224_02687</name>
</gene>
<evidence type="ECO:0000313" key="2">
    <source>
        <dbReference type="Proteomes" id="UP000254924"/>
    </source>
</evidence>
<sequence length="96" mass="10884">MATDSDTIVKGLIQKSVLSETQAVFKEIVKTLEEKAPQRGALGLISQSQLRNELDISWQTLQRWKDHGLTTYKPPIPDTKLSYYKVSDVLYFLGVD</sequence>
<reference evidence="1 2" key="1">
    <citation type="submission" date="2018-06" db="EMBL/GenBank/DDBJ databases">
        <authorList>
            <consortium name="Pathogen Informatics"/>
            <person name="Doyle S."/>
        </authorList>
    </citation>
    <scope>NUCLEOTIDE SEQUENCE [LARGE SCALE GENOMIC DNA]</scope>
    <source>
        <strain evidence="1 2">NCTC12224</strain>
    </source>
</reference>
<dbReference type="AlphaFoldDB" id="A0A380KFP3"/>
<protein>
    <submittedName>
        <fullName evidence="1">Phage protein</fullName>
    </submittedName>
</protein>
<dbReference type="EMBL" id="UHFN01000007">
    <property type="protein sequence ID" value="SUN63905.1"/>
    <property type="molecule type" value="Genomic_DNA"/>
</dbReference>
<dbReference type="InterPro" id="IPR009061">
    <property type="entry name" value="DNA-bd_dom_put_sf"/>
</dbReference>
<keyword evidence="2" id="KW-1185">Reference proteome</keyword>
<proteinExistence type="predicted"/>
<dbReference type="SUPFAM" id="SSF46955">
    <property type="entry name" value="Putative DNA-binding domain"/>
    <property type="match status" value="1"/>
</dbReference>
<evidence type="ECO:0000313" key="1">
    <source>
        <dbReference type="EMBL" id="SUN63905.1"/>
    </source>
</evidence>